<dbReference type="PANTHER" id="PTHR35807">
    <property type="entry name" value="TRANSCRIPTIONAL REGULATOR REDD-RELATED"/>
    <property type="match status" value="1"/>
</dbReference>
<dbReference type="Proteomes" id="UP000523795">
    <property type="component" value="Unassembled WGS sequence"/>
</dbReference>
<dbReference type="EMBL" id="JAAZSR010000557">
    <property type="protein sequence ID" value="NKX52483.1"/>
    <property type="molecule type" value="Genomic_DNA"/>
</dbReference>
<sequence>MAADLWELQPIGGWRLRHAGRYLKVGLRQQRLIAALALLGSRPRPFLAGLLWPDSTEARASGSLREAVGAVPRQLPGLLVNDDGRLELADTVRTDLSAVWDLARPAAGTPEGNRMELLARGELLPGWYEDWVLDEQEQFRLRRLAALAAMAEGLLARGDACGALEAVHAALRIDPLHGNAMRLLLRVHLDEGNHAAALLAYRDFSSRMQAEFGACLPAEISGLVRPLLVPAG</sequence>
<evidence type="ECO:0000313" key="2">
    <source>
        <dbReference type="EMBL" id="NKX52483.1"/>
    </source>
</evidence>
<dbReference type="InterPro" id="IPR005158">
    <property type="entry name" value="BTAD"/>
</dbReference>
<dbReference type="Gene3D" id="1.25.40.10">
    <property type="entry name" value="Tetratricopeptide repeat domain"/>
    <property type="match status" value="1"/>
</dbReference>
<evidence type="ECO:0000259" key="1">
    <source>
        <dbReference type="SMART" id="SM01043"/>
    </source>
</evidence>
<keyword evidence="3" id="KW-1185">Reference proteome</keyword>
<reference evidence="2 3" key="1">
    <citation type="submission" date="2020-04" db="EMBL/GenBank/DDBJ databases">
        <authorList>
            <person name="Liu S."/>
        </authorList>
    </citation>
    <scope>NUCLEOTIDE SEQUENCE [LARGE SCALE GENOMIC DNA]</scope>
    <source>
        <strain evidence="2 3">CGMCC 1.15091</strain>
    </source>
</reference>
<name>A0ABX1JT44_9MICC</name>
<accession>A0ABX1JT44</accession>
<dbReference type="Pfam" id="PF03704">
    <property type="entry name" value="BTAD"/>
    <property type="match status" value="1"/>
</dbReference>
<dbReference type="InterPro" id="IPR011990">
    <property type="entry name" value="TPR-like_helical_dom_sf"/>
</dbReference>
<comment type="caution">
    <text evidence="2">The sequence shown here is derived from an EMBL/GenBank/DDBJ whole genome shotgun (WGS) entry which is preliminary data.</text>
</comment>
<dbReference type="SMART" id="SM01043">
    <property type="entry name" value="BTAD"/>
    <property type="match status" value="1"/>
</dbReference>
<feature type="domain" description="Bacterial transcriptional activator" evidence="1">
    <location>
        <begin position="94"/>
        <end position="228"/>
    </location>
</feature>
<protein>
    <submittedName>
        <fullName evidence="2">Transcriptional regulator</fullName>
    </submittedName>
</protein>
<proteinExistence type="predicted"/>
<dbReference type="InterPro" id="IPR051677">
    <property type="entry name" value="AfsR-DnrI-RedD_regulator"/>
</dbReference>
<gene>
    <name evidence="2" type="ORF">HER39_18280</name>
</gene>
<organism evidence="2 3">
    <name type="scientific">Arthrobacter deserti</name>
    <dbReference type="NCBI Taxonomy" id="1742687"/>
    <lineage>
        <taxon>Bacteria</taxon>
        <taxon>Bacillati</taxon>
        <taxon>Actinomycetota</taxon>
        <taxon>Actinomycetes</taxon>
        <taxon>Micrococcales</taxon>
        <taxon>Micrococcaceae</taxon>
        <taxon>Arthrobacter</taxon>
    </lineage>
</organism>
<dbReference type="SUPFAM" id="SSF48452">
    <property type="entry name" value="TPR-like"/>
    <property type="match status" value="1"/>
</dbReference>
<evidence type="ECO:0000313" key="3">
    <source>
        <dbReference type="Proteomes" id="UP000523795"/>
    </source>
</evidence>